<organism evidence="1">
    <name type="scientific">Caulobacter sp. 602-2</name>
    <dbReference type="NCBI Taxonomy" id="2710887"/>
    <lineage>
        <taxon>Bacteria</taxon>
        <taxon>Pseudomonadati</taxon>
        <taxon>Pseudomonadota</taxon>
        <taxon>Alphaproteobacteria</taxon>
        <taxon>Caulobacterales</taxon>
        <taxon>Caulobacteraceae</taxon>
        <taxon>Caulobacter</taxon>
    </lineage>
</organism>
<protein>
    <recommendedName>
        <fullName evidence="2">SMI1/KNR4 family protein</fullName>
    </recommendedName>
</protein>
<comment type="caution">
    <text evidence="1">The sequence shown here is derived from an EMBL/GenBank/DDBJ whole genome shotgun (WGS) entry which is preliminary data.</text>
</comment>
<dbReference type="EMBL" id="JAAKGT010000005">
    <property type="protein sequence ID" value="NGM50515.1"/>
    <property type="molecule type" value="Genomic_DNA"/>
</dbReference>
<dbReference type="AlphaFoldDB" id="A0A6G4QZ46"/>
<reference evidence="1" key="1">
    <citation type="submission" date="2020-02" db="EMBL/GenBank/DDBJ databases">
        <authorList>
            <person name="Gao J."/>
            <person name="Sun J."/>
        </authorList>
    </citation>
    <scope>NUCLEOTIDE SEQUENCE</scope>
    <source>
        <strain evidence="1">602-2</strain>
    </source>
</reference>
<gene>
    <name evidence="1" type="ORF">G5B46_12930</name>
</gene>
<accession>A0A6G4QZ46</accession>
<proteinExistence type="predicted"/>
<sequence>MDEFGNAWWGLERIRSLVEECGAPKADDAVAVTSAASALLFADTLIWCSAWGVCCKEGPDFGRVFLVSDGERFVADSFAEFVARYLEDDRALY</sequence>
<dbReference type="RefSeq" id="WP_165259200.1">
    <property type="nucleotide sequence ID" value="NZ_JAAKGT010000005.1"/>
</dbReference>
<name>A0A6G4QZ46_9CAUL</name>
<evidence type="ECO:0000313" key="1">
    <source>
        <dbReference type="EMBL" id="NGM50515.1"/>
    </source>
</evidence>
<evidence type="ECO:0008006" key="2">
    <source>
        <dbReference type="Google" id="ProtNLM"/>
    </source>
</evidence>